<dbReference type="RefSeq" id="WP_379905218.1">
    <property type="nucleotide sequence ID" value="NZ_JBHRTR010000037.1"/>
</dbReference>
<feature type="transmembrane region" description="Helical" evidence="7">
    <location>
        <begin position="300"/>
        <end position="323"/>
    </location>
</feature>
<keyword evidence="3" id="KW-1003">Cell membrane</keyword>
<feature type="transmembrane region" description="Helical" evidence="7">
    <location>
        <begin position="84"/>
        <end position="103"/>
    </location>
</feature>
<comment type="similarity">
    <text evidence="2">Belongs to the cytochrome ubiquinol oxidase subunit 2 family.</text>
</comment>
<dbReference type="EMBL" id="JBHRTR010000037">
    <property type="protein sequence ID" value="MFC3230236.1"/>
    <property type="molecule type" value="Genomic_DNA"/>
</dbReference>
<name>A0ABV7L6J4_9PROT</name>
<feature type="transmembrane region" description="Helical" evidence="7">
    <location>
        <begin position="259"/>
        <end position="280"/>
    </location>
</feature>
<dbReference type="NCBIfam" id="TIGR00203">
    <property type="entry name" value="cydB"/>
    <property type="match status" value="1"/>
</dbReference>
<feature type="transmembrane region" description="Helical" evidence="7">
    <location>
        <begin position="6"/>
        <end position="39"/>
    </location>
</feature>
<evidence type="ECO:0000313" key="8">
    <source>
        <dbReference type="EMBL" id="MFC3230236.1"/>
    </source>
</evidence>
<evidence type="ECO:0000256" key="7">
    <source>
        <dbReference type="SAM" id="Phobius"/>
    </source>
</evidence>
<keyword evidence="4 7" id="KW-0812">Transmembrane</keyword>
<proteinExistence type="inferred from homology"/>
<feature type="transmembrane region" description="Helical" evidence="7">
    <location>
        <begin position="115"/>
        <end position="135"/>
    </location>
</feature>
<feature type="transmembrane region" description="Helical" evidence="7">
    <location>
        <begin position="197"/>
        <end position="217"/>
    </location>
</feature>
<sequence>MTVDPTLAVIWACILAIGFLIYVVLDGFDLGIGMLFGVADSEHDRRVMMNSVAPIWDGNETWLILGGAGLFAAFPVVYASLLPALYLPVIIMLMALIMRGVAFEFRYKATGGYRTIWDLGFVLGSGVASFCQGAALGTLMQGLPIENGQYAGGPFIWFNAFSLYCGFGLMAGYMLLGATWLVLKTEGGLQEWSYRRIRPLMIVVSLFLLVGVLWMLIDYSHMGQRWWRNPEFLLLPLGGLVAAWLLWRSVDRRQELMPFWAAAAGFGLAFVALAFSFWPYVIPPSVTIYDAASVSAAQTFMLHGMAILLPIVLIYTCFVYWIFRGKATAEIEYD</sequence>
<evidence type="ECO:0000313" key="9">
    <source>
        <dbReference type="Proteomes" id="UP001595528"/>
    </source>
</evidence>
<evidence type="ECO:0000256" key="5">
    <source>
        <dbReference type="ARBA" id="ARBA00022989"/>
    </source>
</evidence>
<keyword evidence="5 7" id="KW-1133">Transmembrane helix</keyword>
<keyword evidence="6 7" id="KW-0472">Membrane</keyword>
<evidence type="ECO:0000256" key="2">
    <source>
        <dbReference type="ARBA" id="ARBA00007543"/>
    </source>
</evidence>
<reference evidence="9" key="1">
    <citation type="journal article" date="2019" name="Int. J. Syst. Evol. Microbiol.">
        <title>The Global Catalogue of Microorganisms (GCM) 10K type strain sequencing project: providing services to taxonomists for standard genome sequencing and annotation.</title>
        <authorList>
            <consortium name="The Broad Institute Genomics Platform"/>
            <consortium name="The Broad Institute Genome Sequencing Center for Infectious Disease"/>
            <person name="Wu L."/>
            <person name="Ma J."/>
        </authorList>
    </citation>
    <scope>NUCLEOTIDE SEQUENCE [LARGE SCALE GENOMIC DNA]</scope>
    <source>
        <strain evidence="9">KCTC 42964</strain>
    </source>
</reference>
<keyword evidence="9" id="KW-1185">Reference proteome</keyword>
<comment type="subcellular location">
    <subcellularLocation>
        <location evidence="1">Cell membrane</location>
        <topology evidence="1">Multi-pass membrane protein</topology>
    </subcellularLocation>
</comment>
<dbReference type="Proteomes" id="UP001595528">
    <property type="component" value="Unassembled WGS sequence"/>
</dbReference>
<evidence type="ECO:0000256" key="3">
    <source>
        <dbReference type="ARBA" id="ARBA00022475"/>
    </source>
</evidence>
<organism evidence="8 9">
    <name type="scientific">Marinibaculum pumilum</name>
    <dbReference type="NCBI Taxonomy" id="1766165"/>
    <lineage>
        <taxon>Bacteria</taxon>
        <taxon>Pseudomonadati</taxon>
        <taxon>Pseudomonadota</taxon>
        <taxon>Alphaproteobacteria</taxon>
        <taxon>Rhodospirillales</taxon>
        <taxon>Rhodospirillaceae</taxon>
        <taxon>Marinibaculum</taxon>
    </lineage>
</organism>
<dbReference type="InterPro" id="IPR003317">
    <property type="entry name" value="Cyt-d_oxidase_su2"/>
</dbReference>
<gene>
    <name evidence="8" type="primary">cydB</name>
    <name evidence="8" type="ORF">ACFOGJ_23500</name>
</gene>
<evidence type="ECO:0000256" key="6">
    <source>
        <dbReference type="ARBA" id="ARBA00023136"/>
    </source>
</evidence>
<feature type="transmembrane region" description="Helical" evidence="7">
    <location>
        <begin position="229"/>
        <end position="247"/>
    </location>
</feature>
<accession>A0ABV7L6J4</accession>
<protein>
    <submittedName>
        <fullName evidence="8">Cytochrome d ubiquinol oxidase subunit II</fullName>
    </submittedName>
</protein>
<evidence type="ECO:0000256" key="1">
    <source>
        <dbReference type="ARBA" id="ARBA00004651"/>
    </source>
</evidence>
<feature type="transmembrane region" description="Helical" evidence="7">
    <location>
        <begin position="155"/>
        <end position="176"/>
    </location>
</feature>
<dbReference type="Pfam" id="PF02322">
    <property type="entry name" value="Cyt_bd_oxida_II"/>
    <property type="match status" value="1"/>
</dbReference>
<comment type="caution">
    <text evidence="8">The sequence shown here is derived from an EMBL/GenBank/DDBJ whole genome shotgun (WGS) entry which is preliminary data.</text>
</comment>
<dbReference type="PANTHER" id="PTHR43141">
    <property type="entry name" value="CYTOCHROME BD2 SUBUNIT II"/>
    <property type="match status" value="1"/>
</dbReference>
<evidence type="ECO:0000256" key="4">
    <source>
        <dbReference type="ARBA" id="ARBA00022692"/>
    </source>
</evidence>
<dbReference type="PANTHER" id="PTHR43141:SF4">
    <property type="entry name" value="CYTOCHROME BD2 SUBUNIT II"/>
    <property type="match status" value="1"/>
</dbReference>